<accession>A0A2K9NUR5</accession>
<sequence length="99" mass="10874">MKLALAVLMMSFSLSSFAFSAKMPKACAQKVLSEIGEGSVQSNAKDILIDLKLDWKNNPEKETAHYDDCGPSDFFYITIKKENCEIVEIGSGDSDGECE</sequence>
<dbReference type="EMBL" id="CP025704">
    <property type="protein sequence ID" value="AUN99261.1"/>
    <property type="molecule type" value="Genomic_DNA"/>
</dbReference>
<name>A0A2K9NUR5_BACTC</name>
<gene>
    <name evidence="1" type="ORF">C0V70_14335</name>
</gene>
<dbReference type="Proteomes" id="UP000235584">
    <property type="component" value="Chromosome"/>
</dbReference>
<dbReference type="KEGG" id="bsto:C0V70_14335"/>
<reference evidence="1 2" key="1">
    <citation type="submission" date="2018-01" db="EMBL/GenBank/DDBJ databases">
        <title>Complete genome sequence of Bacteriovorax stolpii DSM12778.</title>
        <authorList>
            <person name="Tang B."/>
            <person name="Chang J."/>
        </authorList>
    </citation>
    <scope>NUCLEOTIDE SEQUENCE [LARGE SCALE GENOMIC DNA]</scope>
    <source>
        <strain evidence="1 2">DSM 12778</strain>
    </source>
</reference>
<organism evidence="1 2">
    <name type="scientific">Bacteriovorax stolpii</name>
    <name type="common">Bdellovibrio stolpii</name>
    <dbReference type="NCBI Taxonomy" id="960"/>
    <lineage>
        <taxon>Bacteria</taxon>
        <taxon>Pseudomonadati</taxon>
        <taxon>Bdellovibrionota</taxon>
        <taxon>Bacteriovoracia</taxon>
        <taxon>Bacteriovoracales</taxon>
        <taxon>Bacteriovoracaceae</taxon>
        <taxon>Bacteriovorax</taxon>
    </lineage>
</organism>
<proteinExistence type="predicted"/>
<evidence type="ECO:0000313" key="2">
    <source>
        <dbReference type="Proteomes" id="UP000235584"/>
    </source>
</evidence>
<keyword evidence="2" id="KW-1185">Reference proteome</keyword>
<evidence type="ECO:0000313" key="1">
    <source>
        <dbReference type="EMBL" id="AUN99261.1"/>
    </source>
</evidence>
<protein>
    <submittedName>
        <fullName evidence="1">Uncharacterized protein</fullName>
    </submittedName>
</protein>
<dbReference type="RefSeq" id="WP_102244552.1">
    <property type="nucleotide sequence ID" value="NZ_CP025704.1"/>
</dbReference>
<dbReference type="AlphaFoldDB" id="A0A2K9NUR5"/>